<dbReference type="Pfam" id="PF18994">
    <property type="entry name" value="Prophage_tailD1"/>
    <property type="match status" value="1"/>
</dbReference>
<dbReference type="Pfam" id="PF06605">
    <property type="entry name" value="Prophage_tail"/>
    <property type="match status" value="1"/>
</dbReference>
<dbReference type="NCBIfam" id="TIGR01665">
    <property type="entry name" value="put_anti_recept"/>
    <property type="match status" value="1"/>
</dbReference>
<dbReference type="OrthoDB" id="2548468at2"/>
<sequence length="644" mass="71454">MLTILNKNQEPIGVLPDASDVKRRRRINSDYELSFVLPMTSDDYKKVAIKGHVMDDRGQLFVVNDRARKRDGKKRLVEFTCMHVMFKLTDFKFPYASYIEEAYGVSIETLLTSISAATGGKFTFSLDDSFDLKDIKDFGQGNTLEALNFVLDKYEAEIEPDNFVIHVRKQIGTDRGLQYRYQKNIISNNFKDSSRALTTRLFAQMKDGRTFIGLAASNLTDEEYELLNAVPGAIVDGEIRVNYLISPYAEYWANNTNDYYDNEIIDQDIEDPLELLQLTRKSLREQEVPAIDISVSAAALHRIDEEEPEAYLGDTVTLIDEEMEIDHITARVMEVTDYLFDKDKHPDVSLANFYLRDYYDIIADLNSTKKTVDSIMSGGKVRTNSFENFAAQAVYDIDNSKSQVIYDERGIVLQSLDNPLHQVVMSSGGLYVTEDGGNTAEAALTAMGLVAEKVVGTLGNFIEIEIGSGNNVFKANQTGIHLGHQDFESAPFRVDMLGRLIATQATVTGTINATGGTFSGNIDVTGKISGGVIEGATMRTASSGDYVQLTSGLATIDLWIDNAQAFQINRSGGGVLLWSPNNLGMYTHQGDTWYFRSASYFTGYTEFNAGVNFQYASVSGLTINKVTGLQAILTSLQDQINALG</sequence>
<dbReference type="InterPro" id="IPR044051">
    <property type="entry name" value="Prophage_tail_N"/>
</dbReference>
<keyword evidence="4" id="KW-1185">Reference proteome</keyword>
<dbReference type="InterPro" id="IPR007119">
    <property type="entry name" value="Phage_tail_spike_N"/>
</dbReference>
<comment type="caution">
    <text evidence="3">The sequence shown here is derived from an EMBL/GenBank/DDBJ whole genome shotgun (WGS) entry which is preliminary data.</text>
</comment>
<dbReference type="Gene3D" id="3.55.50.40">
    <property type="match status" value="1"/>
</dbReference>
<dbReference type="EMBL" id="QGTQ01000003">
    <property type="protein sequence ID" value="PWW06340.1"/>
    <property type="molecule type" value="Genomic_DNA"/>
</dbReference>
<dbReference type="InterPro" id="IPR010572">
    <property type="entry name" value="Tail_dom"/>
</dbReference>
<feature type="domain" description="Prophage endopeptidase tail N-terminal" evidence="2">
    <location>
        <begin position="3"/>
        <end position="83"/>
    </location>
</feature>
<name>A0A2V2Z666_9BACL</name>
<dbReference type="AlphaFoldDB" id="A0A2V2Z666"/>
<dbReference type="RefSeq" id="WP_110043020.1">
    <property type="nucleotide sequence ID" value="NZ_CP054611.1"/>
</dbReference>
<reference evidence="3 4" key="1">
    <citation type="submission" date="2018-05" db="EMBL/GenBank/DDBJ databases">
        <title>Genomic Encyclopedia of Type Strains, Phase III (KMG-III): the genomes of soil and plant-associated and newly described type strains.</title>
        <authorList>
            <person name="Whitman W."/>
        </authorList>
    </citation>
    <scope>NUCLEOTIDE SEQUENCE [LARGE SCALE GENOMIC DNA]</scope>
    <source>
        <strain evidence="3 4">CECT 5696</strain>
    </source>
</reference>
<dbReference type="Proteomes" id="UP000246635">
    <property type="component" value="Unassembled WGS sequence"/>
</dbReference>
<protein>
    <submittedName>
        <fullName evidence="3">Phage minor structural protein</fullName>
    </submittedName>
</protein>
<evidence type="ECO:0000313" key="3">
    <source>
        <dbReference type="EMBL" id="PWW06340.1"/>
    </source>
</evidence>
<proteinExistence type="predicted"/>
<evidence type="ECO:0000313" key="4">
    <source>
        <dbReference type="Proteomes" id="UP000246635"/>
    </source>
</evidence>
<organism evidence="3 4">
    <name type="scientific">Paenibacillus cellulosilyticus</name>
    <dbReference type="NCBI Taxonomy" id="375489"/>
    <lineage>
        <taxon>Bacteria</taxon>
        <taxon>Bacillati</taxon>
        <taxon>Bacillota</taxon>
        <taxon>Bacilli</taxon>
        <taxon>Bacillales</taxon>
        <taxon>Paenibacillaceae</taxon>
        <taxon>Paenibacillus</taxon>
    </lineage>
</organism>
<gene>
    <name evidence="3" type="ORF">DFQ01_103242</name>
</gene>
<feature type="domain" description="Tail spike" evidence="1">
    <location>
        <begin position="110"/>
        <end position="354"/>
    </location>
</feature>
<evidence type="ECO:0000259" key="2">
    <source>
        <dbReference type="Pfam" id="PF18994"/>
    </source>
</evidence>
<accession>A0A2V2Z666</accession>
<evidence type="ECO:0000259" key="1">
    <source>
        <dbReference type="Pfam" id="PF06605"/>
    </source>
</evidence>